<dbReference type="InterPro" id="IPR022251">
    <property type="entry name" value="DUF3774_wound-induced"/>
</dbReference>
<evidence type="ECO:0000313" key="2">
    <source>
        <dbReference type="EMBL" id="KAF7823056.1"/>
    </source>
</evidence>
<sequence length="120" mass="13547">MSPKKSKSKLIVGTIWELRYQIWLCLHSTTTKGWVVATSVGVVEALKDQGFGRWNNAMRSVQKHAKNRIIKSASQARKISEPSSSAVSNSKKARDYDEEMKKSEESLRTIMFLSTWGPNS</sequence>
<dbReference type="Proteomes" id="UP000634136">
    <property type="component" value="Unassembled WGS sequence"/>
</dbReference>
<dbReference type="Pfam" id="PF12609">
    <property type="entry name" value="DUF3774"/>
    <property type="match status" value="1"/>
</dbReference>
<comment type="caution">
    <text evidence="2">The sequence shown here is derived from an EMBL/GenBank/DDBJ whole genome shotgun (WGS) entry which is preliminary data.</text>
</comment>
<dbReference type="AlphaFoldDB" id="A0A834WKV9"/>
<feature type="compositionally biased region" description="Basic and acidic residues" evidence="1">
    <location>
        <begin position="92"/>
        <end position="104"/>
    </location>
</feature>
<gene>
    <name evidence="2" type="ORF">G2W53_021200</name>
</gene>
<name>A0A834WKV9_9FABA</name>
<feature type="region of interest" description="Disordered" evidence="1">
    <location>
        <begin position="71"/>
        <end position="104"/>
    </location>
</feature>
<keyword evidence="3" id="KW-1185">Reference proteome</keyword>
<feature type="compositionally biased region" description="Polar residues" evidence="1">
    <location>
        <begin position="72"/>
        <end position="90"/>
    </location>
</feature>
<evidence type="ECO:0000313" key="3">
    <source>
        <dbReference type="Proteomes" id="UP000634136"/>
    </source>
</evidence>
<reference evidence="2" key="1">
    <citation type="submission" date="2020-09" db="EMBL/GenBank/DDBJ databases">
        <title>Genome-Enabled Discovery of Anthraquinone Biosynthesis in Senna tora.</title>
        <authorList>
            <person name="Kang S.-H."/>
            <person name="Pandey R.P."/>
            <person name="Lee C.-M."/>
            <person name="Sim J.-S."/>
            <person name="Jeong J.-T."/>
            <person name="Choi B.-S."/>
            <person name="Jung M."/>
            <person name="Ginzburg D."/>
            <person name="Zhao K."/>
            <person name="Won S.Y."/>
            <person name="Oh T.-J."/>
            <person name="Yu Y."/>
            <person name="Kim N.-H."/>
            <person name="Lee O.R."/>
            <person name="Lee T.-H."/>
            <person name="Bashyal P."/>
            <person name="Kim T.-S."/>
            <person name="Lee W.-H."/>
            <person name="Kawkins C."/>
            <person name="Kim C.-K."/>
            <person name="Kim J.S."/>
            <person name="Ahn B.O."/>
            <person name="Rhee S.Y."/>
            <person name="Sohng J.K."/>
        </authorList>
    </citation>
    <scope>NUCLEOTIDE SEQUENCE</scope>
    <source>
        <tissue evidence="2">Leaf</tissue>
    </source>
</reference>
<accession>A0A834WKV9</accession>
<dbReference type="OrthoDB" id="1693502at2759"/>
<evidence type="ECO:0000256" key="1">
    <source>
        <dbReference type="SAM" id="MobiDB-lite"/>
    </source>
</evidence>
<dbReference type="EMBL" id="JAAIUW010000007">
    <property type="protein sequence ID" value="KAF7823056.1"/>
    <property type="molecule type" value="Genomic_DNA"/>
</dbReference>
<proteinExistence type="predicted"/>
<organism evidence="2 3">
    <name type="scientific">Senna tora</name>
    <dbReference type="NCBI Taxonomy" id="362788"/>
    <lineage>
        <taxon>Eukaryota</taxon>
        <taxon>Viridiplantae</taxon>
        <taxon>Streptophyta</taxon>
        <taxon>Embryophyta</taxon>
        <taxon>Tracheophyta</taxon>
        <taxon>Spermatophyta</taxon>
        <taxon>Magnoliopsida</taxon>
        <taxon>eudicotyledons</taxon>
        <taxon>Gunneridae</taxon>
        <taxon>Pentapetalae</taxon>
        <taxon>rosids</taxon>
        <taxon>fabids</taxon>
        <taxon>Fabales</taxon>
        <taxon>Fabaceae</taxon>
        <taxon>Caesalpinioideae</taxon>
        <taxon>Cassia clade</taxon>
        <taxon>Senna</taxon>
    </lineage>
</organism>
<protein>
    <submittedName>
        <fullName evidence="2">Wound-responsive family protein</fullName>
    </submittedName>
</protein>
<dbReference type="PANTHER" id="PTHR33090">
    <property type="entry name" value="DUF3774 DOMAIN PROTEIN-RELATED"/>
    <property type="match status" value="1"/>
</dbReference>